<dbReference type="PANTHER" id="PTHR33737:SF2">
    <property type="entry name" value="OS12G0102700 PROTEIN"/>
    <property type="match status" value="1"/>
</dbReference>
<gene>
    <name evidence="2" type="ORF">HHK36_016552</name>
</gene>
<feature type="compositionally biased region" description="Polar residues" evidence="1">
    <location>
        <begin position="364"/>
        <end position="377"/>
    </location>
</feature>
<dbReference type="OMA" id="RNYCTLL"/>
<feature type="region of interest" description="Disordered" evidence="1">
    <location>
        <begin position="407"/>
        <end position="450"/>
    </location>
</feature>
<feature type="region of interest" description="Disordered" evidence="1">
    <location>
        <begin position="742"/>
        <end position="770"/>
    </location>
</feature>
<feature type="region of interest" description="Disordered" evidence="1">
    <location>
        <begin position="630"/>
        <end position="670"/>
    </location>
</feature>
<feature type="region of interest" description="Disordered" evidence="1">
    <location>
        <begin position="241"/>
        <end position="273"/>
    </location>
</feature>
<feature type="compositionally biased region" description="Low complexity" evidence="1">
    <location>
        <begin position="309"/>
        <end position="346"/>
    </location>
</feature>
<feature type="compositionally biased region" description="Low complexity" evidence="1">
    <location>
        <begin position="407"/>
        <end position="430"/>
    </location>
</feature>
<dbReference type="OrthoDB" id="1931260at2759"/>
<feature type="region of interest" description="Disordered" evidence="1">
    <location>
        <begin position="309"/>
        <end position="391"/>
    </location>
</feature>
<dbReference type="GO" id="GO:0008017">
    <property type="term" value="F:microtubule binding"/>
    <property type="evidence" value="ECO:0007669"/>
    <property type="project" value="InterPro"/>
</dbReference>
<name>A0A834Z0J3_TETSI</name>
<protein>
    <submittedName>
        <fullName evidence="2">Uncharacterized protein</fullName>
    </submittedName>
</protein>
<dbReference type="EMBL" id="JABCRI010000011">
    <property type="protein sequence ID" value="KAF8397632.1"/>
    <property type="molecule type" value="Genomic_DNA"/>
</dbReference>
<evidence type="ECO:0000256" key="1">
    <source>
        <dbReference type="SAM" id="MobiDB-lite"/>
    </source>
</evidence>
<feature type="compositionally biased region" description="Basic and acidic residues" evidence="1">
    <location>
        <begin position="638"/>
        <end position="648"/>
    </location>
</feature>
<feature type="compositionally biased region" description="Polar residues" evidence="1">
    <location>
        <begin position="431"/>
        <end position="450"/>
    </location>
</feature>
<reference evidence="2 3" key="1">
    <citation type="submission" date="2020-04" db="EMBL/GenBank/DDBJ databases">
        <title>Plant Genome Project.</title>
        <authorList>
            <person name="Zhang R.-G."/>
        </authorList>
    </citation>
    <scope>NUCLEOTIDE SEQUENCE [LARGE SCALE GENOMIC DNA]</scope>
    <source>
        <strain evidence="2">YNK0</strain>
        <tissue evidence="2">Leaf</tissue>
    </source>
</reference>
<dbReference type="Proteomes" id="UP000655225">
    <property type="component" value="Unassembled WGS sequence"/>
</dbReference>
<organism evidence="2 3">
    <name type="scientific">Tetracentron sinense</name>
    <name type="common">Spur-leaf</name>
    <dbReference type="NCBI Taxonomy" id="13715"/>
    <lineage>
        <taxon>Eukaryota</taxon>
        <taxon>Viridiplantae</taxon>
        <taxon>Streptophyta</taxon>
        <taxon>Embryophyta</taxon>
        <taxon>Tracheophyta</taxon>
        <taxon>Spermatophyta</taxon>
        <taxon>Magnoliopsida</taxon>
        <taxon>Trochodendrales</taxon>
        <taxon>Trochodendraceae</taxon>
        <taxon>Tetracentron</taxon>
    </lineage>
</organism>
<accession>A0A834Z0J3</accession>
<evidence type="ECO:0000313" key="3">
    <source>
        <dbReference type="Proteomes" id="UP000655225"/>
    </source>
</evidence>
<proteinExistence type="predicted"/>
<sequence length="770" mass="83010">MVASVYGSGSDFDSFRIFAMAGSDAHRNRRRSTDLFLKFISSPIAMGDCEKKNLEMEMFHLIDVSFEDDCLIASPFSSFRDLQSPENQNVHRSFDLFEAGQTELVPLPSESLEPERARKFGKCNLRKSLAWDSAFFTSAGVLDPEELSILNKGVKKAEPRLLPGIQEDLRRSAESNSSLDSDSWTLESLEGDLFEDIRASIQKSSKASIVACSSSKGLGESSMHNIRSSKKLDLTFRNRPDAGSGVSISSFPKPPRILGRTNPISTAPTKRASLGANCVRNENSSTKAASVAGRGVMVSKMYSLGDSCSVTPLSTPSPKSSTSGSPTATTMELTSSSHNRSGSASSDTSGKCPSNFMRRKIDSRNVNLDSSALKTPQRSSSRNKSESGNSHLSSYLMSMSKLSSSISSASSIDGWSSESSSSSSTVKQKSNNLKPSLDTSSPCRGVSFNSDAPQVLDLQNHPHYQPGLEHENQGTELLSQHAKKTLIGTGGLSCPAPTDVSRSFKPSGLRMPSPKLGFFDAEQSALCTPNVGLPFHSGVRSGLPKIGAGISNRNGGANKTKPIKLQPARTRTGSGDIKIDSQKTASSMKPISLAQFQELSNASLKVSATQRTMEVCRDISLKVKNDLSPKASRKSRLKTREVRAEGPDTAKCGTDSGFSAEEKNVGPVNMGTESKGQLYLKAIKISTSKEDSISSDVNSGNCENINPSQQVDEEAKYSQHHLENYLHPLHKSNEKKNSFHFEDQANGLSRNVGAVVQERTRKKGASLSKV</sequence>
<dbReference type="InterPro" id="IPR045882">
    <property type="entry name" value="GPT1/2"/>
</dbReference>
<dbReference type="AlphaFoldDB" id="A0A834Z0J3"/>
<dbReference type="PANTHER" id="PTHR33737">
    <property type="entry name" value="OS05G0121800 PROTEIN"/>
    <property type="match status" value="1"/>
</dbReference>
<evidence type="ECO:0000313" key="2">
    <source>
        <dbReference type="EMBL" id="KAF8397632.1"/>
    </source>
</evidence>
<feature type="compositionally biased region" description="Low complexity" evidence="1">
    <location>
        <begin position="378"/>
        <end position="391"/>
    </location>
</feature>
<comment type="caution">
    <text evidence="2">The sequence shown here is derived from an EMBL/GenBank/DDBJ whole genome shotgun (WGS) entry which is preliminary data.</text>
</comment>
<keyword evidence="3" id="KW-1185">Reference proteome</keyword>